<keyword evidence="1" id="KW-0812">Transmembrane</keyword>
<proteinExistence type="predicted"/>
<protein>
    <recommendedName>
        <fullName evidence="4">SdpI family protein</fullName>
    </recommendedName>
</protein>
<evidence type="ECO:0000256" key="1">
    <source>
        <dbReference type="SAM" id="Phobius"/>
    </source>
</evidence>
<accession>A0A6N8H6E7</accession>
<reference evidence="2 3" key="1">
    <citation type="submission" date="2019-12" db="EMBL/GenBank/DDBJ databases">
        <authorList>
            <person name="Sun J.-Q."/>
        </authorList>
    </citation>
    <scope>NUCLEOTIDE SEQUENCE [LARGE SCALE GENOMIC DNA]</scope>
    <source>
        <strain evidence="2 3">JCM 17928</strain>
    </source>
</reference>
<organism evidence="2 3">
    <name type="scientific">Flavobacterium rakeshii</name>
    <dbReference type="NCBI Taxonomy" id="1038845"/>
    <lineage>
        <taxon>Bacteria</taxon>
        <taxon>Pseudomonadati</taxon>
        <taxon>Bacteroidota</taxon>
        <taxon>Flavobacteriia</taxon>
        <taxon>Flavobacteriales</taxon>
        <taxon>Flavobacteriaceae</taxon>
        <taxon>Flavobacterium</taxon>
    </lineage>
</organism>
<dbReference type="Proteomes" id="UP000433945">
    <property type="component" value="Unassembled WGS sequence"/>
</dbReference>
<keyword evidence="3" id="KW-1185">Reference proteome</keyword>
<evidence type="ECO:0000313" key="2">
    <source>
        <dbReference type="EMBL" id="MUV02189.1"/>
    </source>
</evidence>
<dbReference type="EMBL" id="WOWP01000001">
    <property type="protein sequence ID" value="MUV02189.1"/>
    <property type="molecule type" value="Genomic_DNA"/>
</dbReference>
<sequence length="118" mass="13429">MEINWDSQSLLVLGMSGLVFILVGAIMYIFPPKKINHFYGYRTPRSMASQERWDFSQKYSSVLLIISGVVLVPLGVIISLLSISHKTDVLLSIPLLLLSVLLFFIKTERELKKRFGKN</sequence>
<feature type="transmembrane region" description="Helical" evidence="1">
    <location>
        <begin position="12"/>
        <end position="30"/>
    </location>
</feature>
<dbReference type="InterPro" id="IPR025962">
    <property type="entry name" value="SdpI/YhfL"/>
</dbReference>
<evidence type="ECO:0008006" key="4">
    <source>
        <dbReference type="Google" id="ProtNLM"/>
    </source>
</evidence>
<name>A0A6N8H6E7_9FLAO</name>
<dbReference type="RefSeq" id="WP_157481192.1">
    <property type="nucleotide sequence ID" value="NZ_WOWP01000001.1"/>
</dbReference>
<dbReference type="OrthoDB" id="3173919at2"/>
<feature type="transmembrane region" description="Helical" evidence="1">
    <location>
        <begin position="89"/>
        <end position="105"/>
    </location>
</feature>
<gene>
    <name evidence="2" type="ORF">GN157_00565</name>
</gene>
<dbReference type="Pfam" id="PF13630">
    <property type="entry name" value="SdpI"/>
    <property type="match status" value="1"/>
</dbReference>
<dbReference type="AlphaFoldDB" id="A0A6N8H6E7"/>
<comment type="caution">
    <text evidence="2">The sequence shown here is derived from an EMBL/GenBank/DDBJ whole genome shotgun (WGS) entry which is preliminary data.</text>
</comment>
<evidence type="ECO:0000313" key="3">
    <source>
        <dbReference type="Proteomes" id="UP000433945"/>
    </source>
</evidence>
<keyword evidence="1" id="KW-1133">Transmembrane helix</keyword>
<keyword evidence="1" id="KW-0472">Membrane</keyword>
<feature type="transmembrane region" description="Helical" evidence="1">
    <location>
        <begin position="62"/>
        <end position="83"/>
    </location>
</feature>